<feature type="transmembrane region" description="Helical" evidence="10">
    <location>
        <begin position="207"/>
        <end position="233"/>
    </location>
</feature>
<feature type="transmembrane region" description="Helical" evidence="10">
    <location>
        <begin position="320"/>
        <end position="342"/>
    </location>
</feature>
<accession>A0A2A9NSA6</accession>
<evidence type="ECO:0000256" key="6">
    <source>
        <dbReference type="ARBA" id="ARBA00022692"/>
    </source>
</evidence>
<dbReference type="GO" id="GO:0000026">
    <property type="term" value="F:alpha-1,2-mannosyltransferase activity"/>
    <property type="evidence" value="ECO:0007669"/>
    <property type="project" value="TreeGrafter"/>
</dbReference>
<dbReference type="PANTHER" id="PTHR22760">
    <property type="entry name" value="GLYCOSYLTRANSFERASE"/>
    <property type="match status" value="1"/>
</dbReference>
<name>A0A2A9NSA6_9AGAR</name>
<keyword evidence="8 10" id="KW-1133">Transmembrane helix</keyword>
<sequence length="681" mass="78573">MSSGVQHVRLRRPDSGEQKPPPTRHTGILQDKLRRTQRRPWSPSFSFALRVILLMRVAGAMYSNIDDCDEVYNFWEPLHFLDKGYGFQTWEVSPQYAIRSWAYVLLHLLPARLAAFLFGDDKRVAFFAVRISLAVISSITEVTLYRTIHEKINERVGRYFFFMLLFSAGMWNASAAFLPSSFAMYAVTLAFAYAFSPSSLADNRRTLAATALFATAGVVGWPFAVAIASPFVFEELFVLSADRVLPDQRIAWFVSRWKRLLIACLVSALIFVPVIAVDSIAYGRLSIVPWNIVRYNIFGGTERGPDLYGTSPWHFYVANLFLNFNILLPFALLALPALAITYRFDRQRLGFYTPSIDQSSPYTVLTIRLAPFYLWLGILTLQPHKEERFMFPAYPLLCFNAAVTVYLVRGWQEVIFIKLTNSPYRASRSSIFRNFTSAVIINASIISICRIIAMRKYYNAPLVLVYDFQYEELPRVLNVTGYLPEYPPNLSEEDRPRIDLSPIKNFNLTLCLGKEWYRFPGHYLIPDGIRVEFVKSDFSGLLPRHFEEDSKPENAMALTWWIRPESRIIPTDLNDLNREELTHYVPIQNCDYLVDLDFPKHSSSSPYEPRYLLDESTWQRVFCSPFLDASHSRLLTRILWMPGSAWQDQNEFGEYCLLRNKKTMARKEALSPHRSTRQGLS</sequence>
<dbReference type="AlphaFoldDB" id="A0A2A9NSA6"/>
<evidence type="ECO:0000256" key="1">
    <source>
        <dbReference type="ARBA" id="ARBA00004477"/>
    </source>
</evidence>
<comment type="pathway">
    <text evidence="2">Protein modification; protein glycosylation.</text>
</comment>
<dbReference type="EMBL" id="KZ301980">
    <property type="protein sequence ID" value="PFH52224.1"/>
    <property type="molecule type" value="Genomic_DNA"/>
</dbReference>
<feature type="transmembrane region" description="Helical" evidence="10">
    <location>
        <begin position="393"/>
        <end position="411"/>
    </location>
</feature>
<feature type="region of interest" description="Disordered" evidence="11">
    <location>
        <begin position="1"/>
        <end position="30"/>
    </location>
</feature>
<evidence type="ECO:0000256" key="11">
    <source>
        <dbReference type="SAM" id="MobiDB-lite"/>
    </source>
</evidence>
<feature type="transmembrane region" description="Helical" evidence="10">
    <location>
        <begin position="362"/>
        <end position="381"/>
    </location>
</feature>
<comment type="similarity">
    <text evidence="3 10">Belongs to the glycosyltransferase 22 family.</text>
</comment>
<keyword evidence="5 12" id="KW-0808">Transferase</keyword>
<keyword evidence="7 10" id="KW-0256">Endoplasmic reticulum</keyword>
<dbReference type="UniPathway" id="UPA00378"/>
<dbReference type="OrthoDB" id="497541at2759"/>
<dbReference type="Proteomes" id="UP000242287">
    <property type="component" value="Unassembled WGS sequence"/>
</dbReference>
<organism evidence="12 13">
    <name type="scientific">Amanita thiersii Skay4041</name>
    <dbReference type="NCBI Taxonomy" id="703135"/>
    <lineage>
        <taxon>Eukaryota</taxon>
        <taxon>Fungi</taxon>
        <taxon>Dikarya</taxon>
        <taxon>Basidiomycota</taxon>
        <taxon>Agaricomycotina</taxon>
        <taxon>Agaricomycetes</taxon>
        <taxon>Agaricomycetidae</taxon>
        <taxon>Agaricales</taxon>
        <taxon>Pluteineae</taxon>
        <taxon>Amanitaceae</taxon>
        <taxon>Amanita</taxon>
    </lineage>
</organism>
<dbReference type="GO" id="GO:0005789">
    <property type="term" value="C:endoplasmic reticulum membrane"/>
    <property type="evidence" value="ECO:0007669"/>
    <property type="project" value="UniProtKB-SubCell"/>
</dbReference>
<protein>
    <recommendedName>
        <fullName evidence="10">Mannosyltransferase</fullName>
        <ecNumber evidence="10">2.4.1.-</ecNumber>
    </recommendedName>
</protein>
<evidence type="ECO:0000313" key="12">
    <source>
        <dbReference type="EMBL" id="PFH52224.1"/>
    </source>
</evidence>
<feature type="transmembrane region" description="Helical" evidence="10">
    <location>
        <begin position="124"/>
        <end position="144"/>
    </location>
</feature>
<keyword evidence="13" id="KW-1185">Reference proteome</keyword>
<dbReference type="GO" id="GO:0006487">
    <property type="term" value="P:protein N-linked glycosylation"/>
    <property type="evidence" value="ECO:0007669"/>
    <property type="project" value="TreeGrafter"/>
</dbReference>
<evidence type="ECO:0000256" key="4">
    <source>
        <dbReference type="ARBA" id="ARBA00022676"/>
    </source>
</evidence>
<evidence type="ECO:0000256" key="3">
    <source>
        <dbReference type="ARBA" id="ARBA00007063"/>
    </source>
</evidence>
<dbReference type="InterPro" id="IPR005599">
    <property type="entry name" value="GPI_mannosylTrfase"/>
</dbReference>
<dbReference type="STRING" id="703135.A0A2A9NSA6"/>
<keyword evidence="6 10" id="KW-0812">Transmembrane</keyword>
<keyword evidence="9 10" id="KW-0472">Membrane</keyword>
<comment type="subcellular location">
    <subcellularLocation>
        <location evidence="1 10">Endoplasmic reticulum membrane</location>
        <topology evidence="1 10">Multi-pass membrane protein</topology>
    </subcellularLocation>
</comment>
<evidence type="ECO:0000256" key="5">
    <source>
        <dbReference type="ARBA" id="ARBA00022679"/>
    </source>
</evidence>
<reference evidence="12 13" key="1">
    <citation type="submission" date="2014-02" db="EMBL/GenBank/DDBJ databases">
        <title>Transposable element dynamics among asymbiotic and ectomycorrhizal Amanita fungi.</title>
        <authorList>
            <consortium name="DOE Joint Genome Institute"/>
            <person name="Hess J."/>
            <person name="Skrede I."/>
            <person name="Wolfe B."/>
            <person name="LaButti K."/>
            <person name="Ohm R.A."/>
            <person name="Grigoriev I.V."/>
            <person name="Pringle A."/>
        </authorList>
    </citation>
    <scope>NUCLEOTIDE SEQUENCE [LARGE SCALE GENOMIC DNA]</scope>
    <source>
        <strain evidence="12 13">SKay4041</strain>
    </source>
</reference>
<feature type="transmembrane region" description="Helical" evidence="10">
    <location>
        <begin position="431"/>
        <end position="453"/>
    </location>
</feature>
<feature type="transmembrane region" description="Helical" evidence="10">
    <location>
        <begin position="260"/>
        <end position="282"/>
    </location>
</feature>
<dbReference type="EC" id="2.4.1.-" evidence="10"/>
<evidence type="ECO:0000256" key="7">
    <source>
        <dbReference type="ARBA" id="ARBA00022824"/>
    </source>
</evidence>
<keyword evidence="4 10" id="KW-0328">Glycosyltransferase</keyword>
<evidence type="ECO:0000256" key="8">
    <source>
        <dbReference type="ARBA" id="ARBA00022989"/>
    </source>
</evidence>
<evidence type="ECO:0000313" key="13">
    <source>
        <dbReference type="Proteomes" id="UP000242287"/>
    </source>
</evidence>
<dbReference type="Pfam" id="PF03901">
    <property type="entry name" value="Glyco_transf_22"/>
    <property type="match status" value="1"/>
</dbReference>
<gene>
    <name evidence="12" type="ORF">AMATHDRAFT_57148</name>
</gene>
<dbReference type="PANTHER" id="PTHR22760:SF2">
    <property type="entry name" value="ALPHA-1,2-MANNOSYLTRANSFERASE ALG9"/>
    <property type="match status" value="1"/>
</dbReference>
<evidence type="ECO:0000256" key="10">
    <source>
        <dbReference type="RuleBase" id="RU363075"/>
    </source>
</evidence>
<feature type="transmembrane region" description="Helical" evidence="10">
    <location>
        <begin position="177"/>
        <end position="195"/>
    </location>
</feature>
<evidence type="ECO:0000256" key="2">
    <source>
        <dbReference type="ARBA" id="ARBA00004922"/>
    </source>
</evidence>
<proteinExistence type="inferred from homology"/>
<evidence type="ECO:0000256" key="9">
    <source>
        <dbReference type="ARBA" id="ARBA00023136"/>
    </source>
</evidence>